<sequence>MKEIELDVKRTDRQKIAWRLLAENVVRRLLFGGAKGGGKSWFLCIWLFCSVWSIMVMAKLKPSKNPPHVAWFGRKQAVDFTGTTLQTWREIIPEQYYTLHGATEKDPKHILIAGRIAIDYGGLDKQENINKFNSAEYIIIAIDQAEEVKKDEIAVLRGSLRMVLKDEHGKPLKIPFKELYTANPRQCWLKDDFITECHEKSRFVQSLPTDNPHLPDDYLETLDDAFGHRPNLLRAYKKGDWSAIEDPEQIILNEWIDEAKLRESHIPRVKRYLVCDTARFGDDECVIYL</sequence>
<gene>
    <name evidence="1" type="ORF">LCGC14_2366830</name>
</gene>
<proteinExistence type="predicted"/>
<accession>A0A0F9EZS2</accession>
<evidence type="ECO:0008006" key="2">
    <source>
        <dbReference type="Google" id="ProtNLM"/>
    </source>
</evidence>
<organism evidence="1">
    <name type="scientific">marine sediment metagenome</name>
    <dbReference type="NCBI Taxonomy" id="412755"/>
    <lineage>
        <taxon>unclassified sequences</taxon>
        <taxon>metagenomes</taxon>
        <taxon>ecological metagenomes</taxon>
    </lineage>
</organism>
<protein>
    <recommendedName>
        <fullName evidence="2">Phage terminase large subunit N-terminal domain-containing protein</fullName>
    </recommendedName>
</protein>
<comment type="caution">
    <text evidence="1">The sequence shown here is derived from an EMBL/GenBank/DDBJ whole genome shotgun (WGS) entry which is preliminary data.</text>
</comment>
<dbReference type="AlphaFoldDB" id="A0A0F9EZS2"/>
<dbReference type="Gene3D" id="3.40.50.300">
    <property type="entry name" value="P-loop containing nucleotide triphosphate hydrolases"/>
    <property type="match status" value="1"/>
</dbReference>
<dbReference type="InterPro" id="IPR027417">
    <property type="entry name" value="P-loop_NTPase"/>
</dbReference>
<dbReference type="EMBL" id="LAZR01034801">
    <property type="protein sequence ID" value="KKL43638.1"/>
    <property type="molecule type" value="Genomic_DNA"/>
</dbReference>
<evidence type="ECO:0000313" key="1">
    <source>
        <dbReference type="EMBL" id="KKL43638.1"/>
    </source>
</evidence>
<feature type="non-terminal residue" evidence="1">
    <location>
        <position position="289"/>
    </location>
</feature>
<reference evidence="1" key="1">
    <citation type="journal article" date="2015" name="Nature">
        <title>Complex archaea that bridge the gap between prokaryotes and eukaryotes.</title>
        <authorList>
            <person name="Spang A."/>
            <person name="Saw J.H."/>
            <person name="Jorgensen S.L."/>
            <person name="Zaremba-Niedzwiedzka K."/>
            <person name="Martijn J."/>
            <person name="Lind A.E."/>
            <person name="van Eijk R."/>
            <person name="Schleper C."/>
            <person name="Guy L."/>
            <person name="Ettema T.J."/>
        </authorList>
    </citation>
    <scope>NUCLEOTIDE SEQUENCE</scope>
</reference>
<name>A0A0F9EZS2_9ZZZZ</name>